<gene>
    <name evidence="5" type="ORF">LIER_19699</name>
</gene>
<name>A0AAV3QK83_LITER</name>
<feature type="compositionally biased region" description="Basic and acidic residues" evidence="2">
    <location>
        <begin position="220"/>
        <end position="236"/>
    </location>
</feature>
<dbReference type="PANTHER" id="PTHR46248">
    <property type="entry name" value="EXPRESSED PROTEIN"/>
    <property type="match status" value="1"/>
</dbReference>
<proteinExistence type="predicted"/>
<feature type="domain" description="DUF547" evidence="3">
    <location>
        <begin position="387"/>
        <end position="494"/>
    </location>
</feature>
<dbReference type="InterPro" id="IPR006869">
    <property type="entry name" value="DUF547"/>
</dbReference>
<dbReference type="Pfam" id="PF04784">
    <property type="entry name" value="DUF547"/>
    <property type="match status" value="1"/>
</dbReference>
<evidence type="ECO:0000256" key="2">
    <source>
        <dbReference type="SAM" id="MobiDB-lite"/>
    </source>
</evidence>
<dbReference type="AlphaFoldDB" id="A0AAV3QK83"/>
<feature type="domain" description="Ternary complex factor MIP1 leucine-zipper" evidence="4">
    <location>
        <begin position="22"/>
        <end position="102"/>
    </location>
</feature>
<feature type="compositionally biased region" description="Basic and acidic residues" evidence="2">
    <location>
        <begin position="108"/>
        <end position="119"/>
    </location>
</feature>
<keyword evidence="1" id="KW-0175">Coiled coil</keyword>
<dbReference type="InterPro" id="IPR025757">
    <property type="entry name" value="MIP1_Leuzipper"/>
</dbReference>
<dbReference type="EMBL" id="BAABME010004901">
    <property type="protein sequence ID" value="GAA0163950.1"/>
    <property type="molecule type" value="Genomic_DNA"/>
</dbReference>
<accession>A0AAV3QK83</accession>
<reference evidence="5 6" key="1">
    <citation type="submission" date="2024-01" db="EMBL/GenBank/DDBJ databases">
        <title>The complete chloroplast genome sequence of Lithospermum erythrorhizon: insights into the phylogenetic relationship among Boraginaceae species and the maternal lineages of purple gromwells.</title>
        <authorList>
            <person name="Okada T."/>
            <person name="Watanabe K."/>
        </authorList>
    </citation>
    <scope>NUCLEOTIDE SEQUENCE [LARGE SCALE GENOMIC DNA]</scope>
</reference>
<dbReference type="PANTHER" id="PTHR46248:SF6">
    <property type="entry name" value="OS03G0859900 PROTEIN"/>
    <property type="match status" value="1"/>
</dbReference>
<keyword evidence="6" id="KW-1185">Reference proteome</keyword>
<feature type="region of interest" description="Disordered" evidence="2">
    <location>
        <begin position="211"/>
        <end position="259"/>
    </location>
</feature>
<evidence type="ECO:0000256" key="1">
    <source>
        <dbReference type="SAM" id="Coils"/>
    </source>
</evidence>
<evidence type="ECO:0000313" key="5">
    <source>
        <dbReference type="EMBL" id="GAA0163950.1"/>
    </source>
</evidence>
<evidence type="ECO:0000259" key="3">
    <source>
        <dbReference type="Pfam" id="PF04784"/>
    </source>
</evidence>
<feature type="coiled-coil region" evidence="1">
    <location>
        <begin position="71"/>
        <end position="105"/>
    </location>
</feature>
<sequence>MSLNELTMYNIVSQNKRRQHGERNREELEREVSMLHKMLQQEKNFHEFLDQLQHRKDDSLVSIPAYLPPKVKEILSELVMVENEITRLENQISNLQTDINQEKELTKEFSKSKHDRNFDPPRAATSLPPLPKHANKGLNGKTSPEKRNQKVDFEPSKGLLFISKAIKGDYNLSDFKISDKQINSNAFSDLKENQFHEHIVNFREKNLKKSALLKSPSPLRDARRPTPAPSRRERNSETSQNLPVKYVSTPTHTEEEDIEKWPPNKLSENIMKCLTFIFVRLLRTTRAIELERSGPILRSTNFSMSFRAESCSNSKASLMLQKDSKQQDPYGIFELEESIPRDIGPYKNLVRFTSTSMDAKCISSSNSTPLFQRLKLLIKYLQQVELRSLTNQQKLAFWINIYNACIMNGFLLYGVPSDSSPEKLLTLMNKTTLNVGGNTVNAPTIEQFILRKPSSLLVKDSKTATIHEVYGIEISDPNVTFALCCGTRSSPAVRQSSLSVLHNSMTKGFCGPLEELGERTEAIVA</sequence>
<evidence type="ECO:0000259" key="4">
    <source>
        <dbReference type="Pfam" id="PF14389"/>
    </source>
</evidence>
<organism evidence="5 6">
    <name type="scientific">Lithospermum erythrorhizon</name>
    <name type="common">Purple gromwell</name>
    <name type="synonym">Lithospermum officinale var. erythrorhizon</name>
    <dbReference type="NCBI Taxonomy" id="34254"/>
    <lineage>
        <taxon>Eukaryota</taxon>
        <taxon>Viridiplantae</taxon>
        <taxon>Streptophyta</taxon>
        <taxon>Embryophyta</taxon>
        <taxon>Tracheophyta</taxon>
        <taxon>Spermatophyta</taxon>
        <taxon>Magnoliopsida</taxon>
        <taxon>eudicotyledons</taxon>
        <taxon>Gunneridae</taxon>
        <taxon>Pentapetalae</taxon>
        <taxon>asterids</taxon>
        <taxon>lamiids</taxon>
        <taxon>Boraginales</taxon>
        <taxon>Boraginaceae</taxon>
        <taxon>Boraginoideae</taxon>
        <taxon>Lithospermeae</taxon>
        <taxon>Lithospermum</taxon>
    </lineage>
</organism>
<evidence type="ECO:0000313" key="6">
    <source>
        <dbReference type="Proteomes" id="UP001454036"/>
    </source>
</evidence>
<dbReference type="Proteomes" id="UP001454036">
    <property type="component" value="Unassembled WGS sequence"/>
</dbReference>
<comment type="caution">
    <text evidence="5">The sequence shown here is derived from an EMBL/GenBank/DDBJ whole genome shotgun (WGS) entry which is preliminary data.</text>
</comment>
<protein>
    <recommendedName>
        <fullName evidence="7">DUF547 domain-containing protein</fullName>
    </recommendedName>
</protein>
<feature type="region of interest" description="Disordered" evidence="2">
    <location>
        <begin position="108"/>
        <end position="151"/>
    </location>
</feature>
<evidence type="ECO:0008006" key="7">
    <source>
        <dbReference type="Google" id="ProtNLM"/>
    </source>
</evidence>
<dbReference type="Pfam" id="PF14389">
    <property type="entry name" value="Lzipper-MIP1"/>
    <property type="match status" value="1"/>
</dbReference>